<dbReference type="Gene3D" id="3.40.50.720">
    <property type="entry name" value="NAD(P)-binding Rossmann-like Domain"/>
    <property type="match status" value="1"/>
</dbReference>
<dbReference type="EMBL" id="LGTL01000011">
    <property type="protein sequence ID" value="KPA79280.1"/>
    <property type="molecule type" value="Genomic_DNA"/>
</dbReference>
<dbReference type="SUPFAM" id="SSF51735">
    <property type="entry name" value="NAD(P)-binding Rossmann-fold domains"/>
    <property type="match status" value="1"/>
</dbReference>
<accession>A0A0M9FZF1</accession>
<sequence length="528" mass="56519">MLRFGVRSCVAAQRHGLLTTAMTASLSAVQLSEARRLRTTTTTSSTTTVTTEKTSAASASSSPSTPSTSAAAAASKTKASKPAWAAPSSTTIHKFSEDKAEASAYVGGADDVPSYSAASHMGYLLLHSRRMWLPLVLYAGYYALSAYLTPLQVGLYATASVVAQRLSVHGRANHVKKDLTGYTCVVTGGTSGIGLYTAMQLLDMGARVIIAAPAGKEKETMEFFLQNCRTSAGNATAESSSTSTVGSGDAASSSAAAAAAPPAPEPCEPLEKRVVFVSMDYMDQLDVKAAAARIKALVHDRVDLLVNCAGVWKEESGVTKQKFEEHIGVNFLGPFHFTEALLPSLRKAPHKSGRVVYVTCAAHNGVARGHVVQDRMTLLPGPDASQITARCYSASKLGNIYHAQSIASRRYEGIPLNRHSDLHPVDVCCADPGFCFTSLQQENNDPFLGKNVVARTLRSLWIKDAYEGSQTVVNCCVRDDIENGGYYAECTLMPSGLSKRAQDPRSRDEVIHWAMVKTIAKYYTLKPE</sequence>
<protein>
    <submittedName>
        <fullName evidence="4">Putative mitochondrial short chain dehydrogenase/reductase</fullName>
    </submittedName>
</protein>
<evidence type="ECO:0000313" key="4">
    <source>
        <dbReference type="EMBL" id="KPA79280.1"/>
    </source>
</evidence>
<name>A0A0M9FZF1_LEPPY</name>
<dbReference type="OrthoDB" id="191139at2759"/>
<feature type="compositionally biased region" description="Low complexity" evidence="3">
    <location>
        <begin position="39"/>
        <end position="73"/>
    </location>
</feature>
<dbReference type="AlphaFoldDB" id="A0A0M9FZF1"/>
<dbReference type="Proteomes" id="UP000037923">
    <property type="component" value="Unassembled WGS sequence"/>
</dbReference>
<dbReference type="RefSeq" id="XP_015657719.1">
    <property type="nucleotide sequence ID" value="XM_015803894.1"/>
</dbReference>
<dbReference type="InterPro" id="IPR036291">
    <property type="entry name" value="NAD(P)-bd_dom_sf"/>
</dbReference>
<dbReference type="GO" id="GO:0016491">
    <property type="term" value="F:oxidoreductase activity"/>
    <property type="evidence" value="ECO:0007669"/>
    <property type="project" value="UniProtKB-KW"/>
</dbReference>
<dbReference type="PANTHER" id="PTHR24320:SF79">
    <property type="entry name" value="DEHYDROGENASE, PUTATIVE-RELATED"/>
    <property type="match status" value="1"/>
</dbReference>
<dbReference type="VEuPathDB" id="TriTrypDB:LpyrH10_11_2120"/>
<evidence type="ECO:0000256" key="1">
    <source>
        <dbReference type="ARBA" id="ARBA00006484"/>
    </source>
</evidence>
<dbReference type="PANTHER" id="PTHR24320">
    <property type="entry name" value="RETINOL DEHYDROGENASE"/>
    <property type="match status" value="1"/>
</dbReference>
<proteinExistence type="inferred from homology"/>
<gene>
    <name evidence="4" type="ORF">ABB37_05747</name>
</gene>
<dbReference type="InterPro" id="IPR002347">
    <property type="entry name" value="SDR_fam"/>
</dbReference>
<evidence type="ECO:0000256" key="2">
    <source>
        <dbReference type="ARBA" id="ARBA00023002"/>
    </source>
</evidence>
<keyword evidence="5" id="KW-1185">Reference proteome</keyword>
<reference evidence="4 5" key="1">
    <citation type="submission" date="2015-07" db="EMBL/GenBank/DDBJ databases">
        <title>High-quality genome of monoxenous trypanosomatid Leptomonas pyrrhocoris.</title>
        <authorList>
            <person name="Flegontov P."/>
            <person name="Butenko A."/>
            <person name="Firsov S."/>
            <person name="Vlcek C."/>
            <person name="Logacheva M.D."/>
            <person name="Field M."/>
            <person name="Filatov D."/>
            <person name="Flegontova O."/>
            <person name="Gerasimov E."/>
            <person name="Jackson A.P."/>
            <person name="Kelly S."/>
            <person name="Opperdoes F."/>
            <person name="O'Reilly A."/>
            <person name="Votypka J."/>
            <person name="Yurchenko V."/>
            <person name="Lukes J."/>
        </authorList>
    </citation>
    <scope>NUCLEOTIDE SEQUENCE [LARGE SCALE GENOMIC DNA]</scope>
    <source>
        <strain evidence="4">H10</strain>
    </source>
</reference>
<keyword evidence="2" id="KW-0560">Oxidoreductase</keyword>
<dbReference type="OMA" id="QITARCY"/>
<comment type="similarity">
    <text evidence="1">Belongs to the short-chain dehydrogenases/reductases (SDR) family.</text>
</comment>
<organism evidence="4 5">
    <name type="scientific">Leptomonas pyrrhocoris</name>
    <name type="common">Firebug parasite</name>
    <dbReference type="NCBI Taxonomy" id="157538"/>
    <lineage>
        <taxon>Eukaryota</taxon>
        <taxon>Discoba</taxon>
        <taxon>Euglenozoa</taxon>
        <taxon>Kinetoplastea</taxon>
        <taxon>Metakinetoplastina</taxon>
        <taxon>Trypanosomatida</taxon>
        <taxon>Trypanosomatidae</taxon>
        <taxon>Leishmaniinae</taxon>
        <taxon>Leptomonas</taxon>
    </lineage>
</organism>
<dbReference type="GeneID" id="26906037"/>
<evidence type="ECO:0000313" key="5">
    <source>
        <dbReference type="Proteomes" id="UP000037923"/>
    </source>
</evidence>
<dbReference type="Pfam" id="PF00106">
    <property type="entry name" value="adh_short"/>
    <property type="match status" value="1"/>
</dbReference>
<comment type="caution">
    <text evidence="4">The sequence shown here is derived from an EMBL/GenBank/DDBJ whole genome shotgun (WGS) entry which is preliminary data.</text>
</comment>
<evidence type="ECO:0000256" key="3">
    <source>
        <dbReference type="SAM" id="MobiDB-lite"/>
    </source>
</evidence>
<feature type="region of interest" description="Disordered" evidence="3">
    <location>
        <begin position="36"/>
        <end position="73"/>
    </location>
</feature>